<keyword evidence="1" id="KW-0812">Transmembrane</keyword>
<reference evidence="2 3" key="1">
    <citation type="submission" date="2018-08" db="EMBL/GenBank/DDBJ databases">
        <title>Murine metabolic-syndrome-specific gut microbial biobank.</title>
        <authorList>
            <person name="Liu C."/>
        </authorList>
    </citation>
    <scope>NUCLEOTIDE SEQUENCE [LARGE SCALE GENOMIC DNA]</scope>
    <source>
        <strain evidence="2 3">28</strain>
    </source>
</reference>
<dbReference type="AlphaFoldDB" id="A0A845QHC1"/>
<evidence type="ECO:0000313" key="2">
    <source>
        <dbReference type="EMBL" id="NBH60295.1"/>
    </source>
</evidence>
<feature type="transmembrane region" description="Helical" evidence="1">
    <location>
        <begin position="35"/>
        <end position="53"/>
    </location>
</feature>
<dbReference type="PANTHER" id="PTHR35804">
    <property type="entry name" value="LYSINE EXPORTER LYSO"/>
    <property type="match status" value="1"/>
</dbReference>
<feature type="transmembrane region" description="Helical" evidence="1">
    <location>
        <begin position="242"/>
        <end position="265"/>
    </location>
</feature>
<proteinExistence type="predicted"/>
<dbReference type="PANTHER" id="PTHR35804:SF1">
    <property type="entry name" value="LYSINE EXPORTER LYSO"/>
    <property type="match status" value="1"/>
</dbReference>
<accession>A0A845QHC1</accession>
<organism evidence="2 3">
    <name type="scientific">Anaerotruncus colihominis</name>
    <dbReference type="NCBI Taxonomy" id="169435"/>
    <lineage>
        <taxon>Bacteria</taxon>
        <taxon>Bacillati</taxon>
        <taxon>Bacillota</taxon>
        <taxon>Clostridia</taxon>
        <taxon>Eubacteriales</taxon>
        <taxon>Oscillospiraceae</taxon>
        <taxon>Anaerotruncus</taxon>
    </lineage>
</organism>
<feature type="transmembrane region" description="Helical" evidence="1">
    <location>
        <begin position="170"/>
        <end position="187"/>
    </location>
</feature>
<dbReference type="InterPro" id="IPR005642">
    <property type="entry name" value="LysO"/>
</dbReference>
<protein>
    <submittedName>
        <fullName evidence="2">Lysine exporter LysO family protein</fullName>
    </submittedName>
</protein>
<keyword evidence="1" id="KW-0472">Membrane</keyword>
<evidence type="ECO:0000313" key="3">
    <source>
        <dbReference type="Proteomes" id="UP000446866"/>
    </source>
</evidence>
<comment type="caution">
    <text evidence="2">The sequence shown here is derived from an EMBL/GenBank/DDBJ whole genome shotgun (WGS) entry which is preliminary data.</text>
</comment>
<feature type="transmembrane region" description="Helical" evidence="1">
    <location>
        <begin position="65"/>
        <end position="89"/>
    </location>
</feature>
<feature type="transmembrane region" description="Helical" evidence="1">
    <location>
        <begin position="12"/>
        <end position="29"/>
    </location>
</feature>
<feature type="transmembrane region" description="Helical" evidence="1">
    <location>
        <begin position="315"/>
        <end position="338"/>
    </location>
</feature>
<feature type="transmembrane region" description="Helical" evidence="1">
    <location>
        <begin position="207"/>
        <end position="230"/>
    </location>
</feature>
<sequence>MSKNRRNFMAYVLLYLTCMIICYFVASKLRNHREILSKIINVVTLASVFMLVLMMGMRMGSNEEIIASLGTIGLQAFIFTIVVVIGGVFSVMAARKLLGIDKFGRLKAQAKGQTNDEIAESEAEADTEEGGGSAALMTWLIIIAVVLGLLFGYFYLRVNVADIDGFNDKVGNVMTLGLCIMIGSIGFDMGLSGTVIAQVKHIGFRVLIFPAAVIVGTAVSSVIMSFFLPLSVRECIAIGFGFGWYTFAPVAISSAGHVMAGAVSFMHNVFRETFGIILLPILAKKIGYIEACSLPGVAAGDMGLSLVEKALRPDIVVYSFAIGMSESILIPLLVTLAIGV</sequence>
<keyword evidence="3" id="KW-1185">Reference proteome</keyword>
<dbReference type="GO" id="GO:0015661">
    <property type="term" value="F:L-lysine efflux transmembrane transporter activity"/>
    <property type="evidence" value="ECO:0007669"/>
    <property type="project" value="InterPro"/>
</dbReference>
<dbReference type="Pfam" id="PF03956">
    <property type="entry name" value="Lys_export"/>
    <property type="match status" value="1"/>
</dbReference>
<feature type="transmembrane region" description="Helical" evidence="1">
    <location>
        <begin position="136"/>
        <end position="158"/>
    </location>
</feature>
<gene>
    <name evidence="2" type="ORF">D0435_01225</name>
</gene>
<dbReference type="EMBL" id="QXWK01000001">
    <property type="protein sequence ID" value="NBH60295.1"/>
    <property type="molecule type" value="Genomic_DNA"/>
</dbReference>
<dbReference type="Proteomes" id="UP000446866">
    <property type="component" value="Unassembled WGS sequence"/>
</dbReference>
<dbReference type="GO" id="GO:0005886">
    <property type="term" value="C:plasma membrane"/>
    <property type="evidence" value="ECO:0007669"/>
    <property type="project" value="TreeGrafter"/>
</dbReference>
<keyword evidence="1" id="KW-1133">Transmembrane helix</keyword>
<evidence type="ECO:0000256" key="1">
    <source>
        <dbReference type="SAM" id="Phobius"/>
    </source>
</evidence>
<name>A0A845QHC1_9FIRM</name>